<feature type="transmembrane region" description="Helical" evidence="1">
    <location>
        <begin position="6"/>
        <end position="28"/>
    </location>
</feature>
<proteinExistence type="predicted"/>
<dbReference type="OrthoDB" id="79606at2759"/>
<evidence type="ECO:0000313" key="3">
    <source>
        <dbReference type="Proteomes" id="UP000243579"/>
    </source>
</evidence>
<dbReference type="AlphaFoldDB" id="A0A1V9YQY9"/>
<protein>
    <submittedName>
        <fullName evidence="2">Uncharacterized protein</fullName>
    </submittedName>
</protein>
<comment type="caution">
    <text evidence="2">The sequence shown here is derived from an EMBL/GenBank/DDBJ whole genome shotgun (WGS) entry which is preliminary data.</text>
</comment>
<reference evidence="2 3" key="1">
    <citation type="journal article" date="2014" name="Genome Biol. Evol.">
        <title>The secreted proteins of Achlya hypogyna and Thraustotheca clavata identify the ancestral oomycete secretome and reveal gene acquisitions by horizontal gene transfer.</title>
        <authorList>
            <person name="Misner I."/>
            <person name="Blouin N."/>
            <person name="Leonard G."/>
            <person name="Richards T.A."/>
            <person name="Lane C.E."/>
        </authorList>
    </citation>
    <scope>NUCLEOTIDE SEQUENCE [LARGE SCALE GENOMIC DNA]</scope>
    <source>
        <strain evidence="2 3">ATCC 48635</strain>
    </source>
</reference>
<dbReference type="EMBL" id="JNBR01001405">
    <property type="protein sequence ID" value="OQR88174.1"/>
    <property type="molecule type" value="Genomic_DNA"/>
</dbReference>
<sequence length="167" mass="17182">MHVSTLYHLSVASALVASLQVQCLYVGVCPGTAGHLLYSAAFPSAIFAFSFTMAGLMGLLALLPSRGAALLHPVVSAVAIAGHFVIACMSFSVIANVEETSAFVWTTGNPALQAYYRSSASLASAMRSANGAVGGIHLCLVGLESLSVGIYVAQLCTYCGSKCASWV</sequence>
<evidence type="ECO:0000256" key="1">
    <source>
        <dbReference type="SAM" id="Phobius"/>
    </source>
</evidence>
<feature type="transmembrane region" description="Helical" evidence="1">
    <location>
        <begin position="40"/>
        <end position="62"/>
    </location>
</feature>
<keyword evidence="1" id="KW-1133">Transmembrane helix</keyword>
<keyword evidence="3" id="KW-1185">Reference proteome</keyword>
<dbReference type="Proteomes" id="UP000243579">
    <property type="component" value="Unassembled WGS sequence"/>
</dbReference>
<gene>
    <name evidence="2" type="ORF">ACHHYP_07272</name>
</gene>
<keyword evidence="1" id="KW-0472">Membrane</keyword>
<accession>A0A1V9YQY9</accession>
<organism evidence="2 3">
    <name type="scientific">Achlya hypogyna</name>
    <name type="common">Oomycete</name>
    <name type="synonym">Protoachlya hypogyna</name>
    <dbReference type="NCBI Taxonomy" id="1202772"/>
    <lineage>
        <taxon>Eukaryota</taxon>
        <taxon>Sar</taxon>
        <taxon>Stramenopiles</taxon>
        <taxon>Oomycota</taxon>
        <taxon>Saprolegniomycetes</taxon>
        <taxon>Saprolegniales</taxon>
        <taxon>Achlyaceae</taxon>
        <taxon>Achlya</taxon>
    </lineage>
</organism>
<evidence type="ECO:0000313" key="2">
    <source>
        <dbReference type="EMBL" id="OQR88174.1"/>
    </source>
</evidence>
<name>A0A1V9YQY9_ACHHY</name>
<keyword evidence="1" id="KW-0812">Transmembrane</keyword>
<feature type="transmembrane region" description="Helical" evidence="1">
    <location>
        <begin position="74"/>
        <end position="95"/>
    </location>
</feature>